<dbReference type="AlphaFoldDB" id="A0A0E0MU44"/>
<protein>
    <submittedName>
        <fullName evidence="1">Uncharacterized protein</fullName>
    </submittedName>
</protein>
<sequence>MAQRAIIRVEHSCRVPAGCDGGGFGGEDSCGEGVVRGCGCRLVLAARRHRLSISPSSHRSPAPPRPLDACRCRRWRAFSPRAHVTD</sequence>
<dbReference type="HOGENOM" id="CLU_2501867_0_0_1"/>
<reference evidence="2" key="1">
    <citation type="submission" date="2013-06" db="EMBL/GenBank/DDBJ databases">
        <authorList>
            <person name="Zhao Q."/>
        </authorList>
    </citation>
    <scope>NUCLEOTIDE SEQUENCE</scope>
    <source>
        <strain evidence="2">cv. W1943</strain>
    </source>
</reference>
<name>A0A0E0MU44_ORYRU</name>
<reference evidence="1" key="2">
    <citation type="submission" date="2015-06" db="UniProtKB">
        <authorList>
            <consortium name="EnsemblPlants"/>
        </authorList>
    </citation>
    <scope>IDENTIFICATION</scope>
</reference>
<proteinExistence type="predicted"/>
<organism evidence="1 2">
    <name type="scientific">Oryza rufipogon</name>
    <name type="common">Brownbeard rice</name>
    <name type="synonym">Asian wild rice</name>
    <dbReference type="NCBI Taxonomy" id="4529"/>
    <lineage>
        <taxon>Eukaryota</taxon>
        <taxon>Viridiplantae</taxon>
        <taxon>Streptophyta</taxon>
        <taxon>Embryophyta</taxon>
        <taxon>Tracheophyta</taxon>
        <taxon>Spermatophyta</taxon>
        <taxon>Magnoliopsida</taxon>
        <taxon>Liliopsida</taxon>
        <taxon>Poales</taxon>
        <taxon>Poaceae</taxon>
        <taxon>BOP clade</taxon>
        <taxon>Oryzoideae</taxon>
        <taxon>Oryzeae</taxon>
        <taxon>Oryzinae</taxon>
        <taxon>Oryza</taxon>
    </lineage>
</organism>
<evidence type="ECO:0000313" key="2">
    <source>
        <dbReference type="Proteomes" id="UP000008022"/>
    </source>
</evidence>
<dbReference type="EnsemblPlants" id="ORUFI01G10730.1">
    <property type="protein sequence ID" value="ORUFI01G10730.1"/>
    <property type="gene ID" value="ORUFI01G10730"/>
</dbReference>
<dbReference type="Gramene" id="ORUFI01G10730.1">
    <property type="protein sequence ID" value="ORUFI01G10730.1"/>
    <property type="gene ID" value="ORUFI01G10730"/>
</dbReference>
<evidence type="ECO:0000313" key="1">
    <source>
        <dbReference type="EnsemblPlants" id="ORUFI01G10730.1"/>
    </source>
</evidence>
<accession>A0A0E0MU44</accession>
<keyword evidence="2" id="KW-1185">Reference proteome</keyword>
<dbReference type="Proteomes" id="UP000008022">
    <property type="component" value="Unassembled WGS sequence"/>
</dbReference>